<sequence length="192" mass="20904">MLAAALGSAAGKPYDGLLAERVLEPLGMTDTTFAPSENDRDRLMQGHNFDGSPLPDVPNTPVMSGASGLYSTANDMVKWLKWHLDRFSPEMAEMRFLDQAAYVQRDALDPTYGFDESGHMDAMGLGWIVMQPEGDRPLILQKAGGLQGMFVYHAFAPTRGVGVFVAINEFDFSASMLMAEVVNGLISDLAPR</sequence>
<organism evidence="3 4">
    <name type="scientific">Nitratireductor aquibiodomus RA22</name>
    <dbReference type="NCBI Taxonomy" id="1189611"/>
    <lineage>
        <taxon>Bacteria</taxon>
        <taxon>Pseudomonadati</taxon>
        <taxon>Pseudomonadota</taxon>
        <taxon>Alphaproteobacteria</taxon>
        <taxon>Hyphomicrobiales</taxon>
        <taxon>Phyllobacteriaceae</taxon>
        <taxon>Nitratireductor</taxon>
    </lineage>
</organism>
<dbReference type="InterPro" id="IPR051478">
    <property type="entry name" value="Beta-lactamase-like_AB/R"/>
</dbReference>
<evidence type="ECO:0000256" key="1">
    <source>
        <dbReference type="ARBA" id="ARBA00038473"/>
    </source>
</evidence>
<proteinExistence type="inferred from homology"/>
<protein>
    <submittedName>
        <fullName evidence="3">Beta-lactam binding protein AmpH</fullName>
    </submittedName>
</protein>
<gene>
    <name evidence="3" type="ORF">A33O_07302</name>
</gene>
<comment type="similarity">
    <text evidence="1">Belongs to the beta-lactamase family.</text>
</comment>
<dbReference type="Proteomes" id="UP000004622">
    <property type="component" value="Unassembled WGS sequence"/>
</dbReference>
<reference evidence="3 4" key="1">
    <citation type="journal article" date="2012" name="J. Bacteriol.">
        <title>Genome Sequence of Nitratireductor aquibiodomus Strain RA22.</title>
        <authorList>
            <person name="Singh A."/>
            <person name="Jangir P.K."/>
            <person name="Kumari C."/>
            <person name="Sharma R."/>
        </authorList>
    </citation>
    <scope>NUCLEOTIDE SEQUENCE [LARGE SCALE GENOMIC DNA]</scope>
    <source>
        <strain evidence="3 4">RA22</strain>
    </source>
</reference>
<evidence type="ECO:0000259" key="2">
    <source>
        <dbReference type="Pfam" id="PF00144"/>
    </source>
</evidence>
<accession>I5C292</accession>
<dbReference type="PATRIC" id="fig|1189611.3.peg.1492"/>
<dbReference type="AlphaFoldDB" id="I5C292"/>
<dbReference type="Gene3D" id="3.40.710.10">
    <property type="entry name" value="DD-peptidase/beta-lactamase superfamily"/>
    <property type="match status" value="1"/>
</dbReference>
<dbReference type="PANTHER" id="PTHR22935:SF95">
    <property type="entry name" value="BETA-LACTAMASE-LIKE 1-RELATED"/>
    <property type="match status" value="1"/>
</dbReference>
<evidence type="ECO:0000313" key="4">
    <source>
        <dbReference type="Proteomes" id="UP000004622"/>
    </source>
</evidence>
<name>I5C292_9HYPH</name>
<feature type="domain" description="Beta-lactamase-related" evidence="2">
    <location>
        <begin position="2"/>
        <end position="172"/>
    </location>
</feature>
<evidence type="ECO:0000313" key="3">
    <source>
        <dbReference type="EMBL" id="EIM75944.1"/>
    </source>
</evidence>
<dbReference type="SUPFAM" id="SSF56601">
    <property type="entry name" value="beta-lactamase/transpeptidase-like"/>
    <property type="match status" value="1"/>
</dbReference>
<dbReference type="PANTHER" id="PTHR22935">
    <property type="entry name" value="PENICILLIN-BINDING PROTEIN"/>
    <property type="match status" value="1"/>
</dbReference>
<comment type="caution">
    <text evidence="3">The sequence shown here is derived from an EMBL/GenBank/DDBJ whole genome shotgun (WGS) entry which is preliminary data.</text>
</comment>
<dbReference type="EMBL" id="AJXZ01000015">
    <property type="protein sequence ID" value="EIM75944.1"/>
    <property type="molecule type" value="Genomic_DNA"/>
</dbReference>
<dbReference type="InterPro" id="IPR001466">
    <property type="entry name" value="Beta-lactam-related"/>
</dbReference>
<dbReference type="Pfam" id="PF00144">
    <property type="entry name" value="Beta-lactamase"/>
    <property type="match status" value="1"/>
</dbReference>
<dbReference type="RefSeq" id="WP_007007964.1">
    <property type="nucleotide sequence ID" value="NZ_AJXZ01000015.1"/>
</dbReference>
<dbReference type="InterPro" id="IPR012338">
    <property type="entry name" value="Beta-lactam/transpept-like"/>
</dbReference>